<dbReference type="Pfam" id="PF20401">
    <property type="entry name" value="Rhomboid_2"/>
    <property type="match status" value="2"/>
</dbReference>
<gene>
    <name evidence="2" type="ORF">OG863_29080</name>
</gene>
<evidence type="ECO:0000256" key="1">
    <source>
        <dbReference type="SAM" id="MobiDB-lite"/>
    </source>
</evidence>
<dbReference type="InterPro" id="IPR046862">
    <property type="entry name" value="Rhomboid_2"/>
</dbReference>
<dbReference type="RefSeq" id="WP_326621324.1">
    <property type="nucleotide sequence ID" value="NZ_CP109106.1"/>
</dbReference>
<name>A0ABZ1FML0_9ACTN</name>
<dbReference type="Proteomes" id="UP001344251">
    <property type="component" value="Chromosome"/>
</dbReference>
<evidence type="ECO:0000313" key="3">
    <source>
        <dbReference type="Proteomes" id="UP001344251"/>
    </source>
</evidence>
<keyword evidence="3" id="KW-1185">Reference proteome</keyword>
<accession>A0ABZ1FML0</accession>
<organism evidence="2 3">
    <name type="scientific">Streptomyces decoyicus</name>
    <dbReference type="NCBI Taxonomy" id="249567"/>
    <lineage>
        <taxon>Bacteria</taxon>
        <taxon>Bacillati</taxon>
        <taxon>Actinomycetota</taxon>
        <taxon>Actinomycetes</taxon>
        <taxon>Kitasatosporales</taxon>
        <taxon>Streptomycetaceae</taxon>
        <taxon>Streptomyces</taxon>
    </lineage>
</organism>
<proteinExistence type="predicted"/>
<feature type="region of interest" description="Disordered" evidence="1">
    <location>
        <begin position="166"/>
        <end position="197"/>
    </location>
</feature>
<reference evidence="2 3" key="1">
    <citation type="submission" date="2022-10" db="EMBL/GenBank/DDBJ databases">
        <title>The complete genomes of actinobacterial strains from the NBC collection.</title>
        <authorList>
            <person name="Joergensen T.S."/>
            <person name="Alvarez Arevalo M."/>
            <person name="Sterndorff E.B."/>
            <person name="Faurdal D."/>
            <person name="Vuksanovic O."/>
            <person name="Mourched A.-S."/>
            <person name="Charusanti P."/>
            <person name="Shaw S."/>
            <person name="Blin K."/>
            <person name="Weber T."/>
        </authorList>
    </citation>
    <scope>NUCLEOTIDE SEQUENCE [LARGE SCALE GENOMIC DNA]</scope>
    <source>
        <strain evidence="2 3">NBC 01774</strain>
    </source>
</reference>
<feature type="compositionally biased region" description="Low complexity" evidence="1">
    <location>
        <begin position="185"/>
        <end position="197"/>
    </location>
</feature>
<dbReference type="EMBL" id="CP109106">
    <property type="protein sequence ID" value="WSB71671.1"/>
    <property type="molecule type" value="Genomic_DNA"/>
</dbReference>
<protein>
    <recommendedName>
        <fullName evidence="4">Peptidase S54 rhomboid domain-containing protein</fullName>
    </recommendedName>
</protein>
<evidence type="ECO:0000313" key="2">
    <source>
        <dbReference type="EMBL" id="WSB71671.1"/>
    </source>
</evidence>
<evidence type="ECO:0008006" key="4">
    <source>
        <dbReference type="Google" id="ProtNLM"/>
    </source>
</evidence>
<sequence>MPGTASRRKASGRLSRAVPRALPISLSRCLPTALSHGLPAAVPRVLRTTAPRGLPAGVPWAASLYVGAVQLGAYATARLPGRRRTELLRTHSTNVDNLRAGRWQTLATSAVFVEEPLPVAYGAALLAALGTAEARWGVWRAAGVFAAGHAGASLLVYGALRRRTREGAPSATTTGASPGVSAAHATGETGTEPPDTTARAIDVGASYGFNATVGALAATVPHHGARAAATAGLLALGVRPVLRRGRTFTDVGHLAALVIGVALGTGMRVGTGMRAGAERRTGANSQIRA</sequence>